<dbReference type="PROSITE" id="PS51257">
    <property type="entry name" value="PROKAR_LIPOPROTEIN"/>
    <property type="match status" value="1"/>
</dbReference>
<dbReference type="EMBL" id="JACYTQ010000003">
    <property type="protein sequence ID" value="MBD8489342.1"/>
    <property type="molecule type" value="Genomic_DNA"/>
</dbReference>
<name>A0ABR9AKL2_9BACT</name>
<dbReference type="Gene3D" id="2.40.30.170">
    <property type="match status" value="1"/>
</dbReference>
<keyword evidence="2" id="KW-0813">Transport</keyword>
<accession>A0ABR9AKL2</accession>
<dbReference type="PANTHER" id="PTHR30097:SF4">
    <property type="entry name" value="SLR6042 PROTEIN"/>
    <property type="match status" value="1"/>
</dbReference>
<evidence type="ECO:0000259" key="4">
    <source>
        <dbReference type="Pfam" id="PF25954"/>
    </source>
</evidence>
<evidence type="ECO:0000256" key="1">
    <source>
        <dbReference type="ARBA" id="ARBA00009477"/>
    </source>
</evidence>
<dbReference type="InterPro" id="IPR051909">
    <property type="entry name" value="MFP_Cation_Efflux"/>
</dbReference>
<gene>
    <name evidence="5" type="ORF">IFO69_11360</name>
</gene>
<dbReference type="SUPFAM" id="SSF111369">
    <property type="entry name" value="HlyD-like secretion proteins"/>
    <property type="match status" value="1"/>
</dbReference>
<evidence type="ECO:0000313" key="5">
    <source>
        <dbReference type="EMBL" id="MBD8489342.1"/>
    </source>
</evidence>
<reference evidence="5 6" key="1">
    <citation type="submission" date="2020-09" db="EMBL/GenBank/DDBJ databases">
        <title>Echinicola sp. CAU 1574 isolated from sand of Sido Beach.</title>
        <authorList>
            <person name="Kim W."/>
        </authorList>
    </citation>
    <scope>NUCLEOTIDE SEQUENCE [LARGE SCALE GENOMIC DNA]</scope>
    <source>
        <strain evidence="5 6">CAU 1574</strain>
    </source>
</reference>
<dbReference type="Proteomes" id="UP000647133">
    <property type="component" value="Unassembled WGS sequence"/>
</dbReference>
<comment type="caution">
    <text evidence="5">The sequence shown here is derived from an EMBL/GenBank/DDBJ whole genome shotgun (WGS) entry which is preliminary data.</text>
</comment>
<dbReference type="InterPro" id="IPR006143">
    <property type="entry name" value="RND_pump_MFP"/>
</dbReference>
<evidence type="ECO:0000313" key="6">
    <source>
        <dbReference type="Proteomes" id="UP000647133"/>
    </source>
</evidence>
<sequence>MNRNTYISIFSLIVMAFGSGCNSPQEAGLKSKEIIEEEHGEIVLLSDDQVNSLKLTIDKVREQGVATYVEANGELEVPPQNEASITAYIGANVAVINVIEGDYVNKGQVLARLSHPELIKLQTAYQQDWNRLKYLEKENSRQETLYEKEVGSGRDLQKIQSDLAALKGQVNGLRNQLKLLGIEASVLENGEVTEQVPVKSSISGYIKKVNIKTGQYVAPQFEMFEVVNIEHIHADLMVFEKDVHLVEKGQKVRFSVQTVQNEELQAEVYAVGKSFEQEPKAVHIHAEIENKKGLLIPGMYVRGQVLVGEQSLLAVREGALVKEGNEYFIFSAQKLADEWSFEPVPVKVGVKDGNWSSINFVNPEDAKKEFVIDNAYYIMAEMKKGEGGHHH</sequence>
<proteinExistence type="inferred from homology"/>
<dbReference type="PANTHER" id="PTHR30097">
    <property type="entry name" value="CATION EFFLUX SYSTEM PROTEIN CUSB"/>
    <property type="match status" value="1"/>
</dbReference>
<evidence type="ECO:0000256" key="2">
    <source>
        <dbReference type="ARBA" id="ARBA00022448"/>
    </source>
</evidence>
<dbReference type="NCBIfam" id="TIGR01730">
    <property type="entry name" value="RND_mfp"/>
    <property type="match status" value="1"/>
</dbReference>
<feature type="domain" description="CusB-like beta-barrel" evidence="4">
    <location>
        <begin position="237"/>
        <end position="304"/>
    </location>
</feature>
<dbReference type="RefSeq" id="WP_192010219.1">
    <property type="nucleotide sequence ID" value="NZ_JACYTQ010000003.1"/>
</dbReference>
<feature type="coiled-coil region" evidence="3">
    <location>
        <begin position="156"/>
        <end position="183"/>
    </location>
</feature>
<protein>
    <submittedName>
        <fullName evidence="5">Efflux RND transporter periplasmic adaptor subunit</fullName>
    </submittedName>
</protein>
<dbReference type="Pfam" id="PF25954">
    <property type="entry name" value="Beta-barrel_RND_2"/>
    <property type="match status" value="1"/>
</dbReference>
<keyword evidence="3" id="KW-0175">Coiled coil</keyword>
<keyword evidence="6" id="KW-1185">Reference proteome</keyword>
<evidence type="ECO:0000256" key="3">
    <source>
        <dbReference type="SAM" id="Coils"/>
    </source>
</evidence>
<comment type="similarity">
    <text evidence="1">Belongs to the membrane fusion protein (MFP) (TC 8.A.1) family.</text>
</comment>
<organism evidence="5 6">
    <name type="scientific">Echinicola arenosa</name>
    <dbReference type="NCBI Taxonomy" id="2774144"/>
    <lineage>
        <taxon>Bacteria</taxon>
        <taxon>Pseudomonadati</taxon>
        <taxon>Bacteroidota</taxon>
        <taxon>Cytophagia</taxon>
        <taxon>Cytophagales</taxon>
        <taxon>Cyclobacteriaceae</taxon>
        <taxon>Echinicola</taxon>
    </lineage>
</organism>
<dbReference type="Gene3D" id="2.40.50.100">
    <property type="match status" value="1"/>
</dbReference>
<dbReference type="InterPro" id="IPR058792">
    <property type="entry name" value="Beta-barrel_RND_2"/>
</dbReference>